<dbReference type="KEGG" id="kmn:HW532_03660"/>
<dbReference type="PROSITE" id="PS50943">
    <property type="entry name" value="HTH_CROC1"/>
    <property type="match status" value="1"/>
</dbReference>
<dbReference type="Proteomes" id="UP000593594">
    <property type="component" value="Chromosome"/>
</dbReference>
<dbReference type="InterPro" id="IPR001387">
    <property type="entry name" value="Cro/C1-type_HTH"/>
</dbReference>
<organism evidence="2 3">
    <name type="scientific">Kaustia mangrovi</name>
    <dbReference type="NCBI Taxonomy" id="2593653"/>
    <lineage>
        <taxon>Bacteria</taxon>
        <taxon>Pseudomonadati</taxon>
        <taxon>Pseudomonadota</taxon>
        <taxon>Alphaproteobacteria</taxon>
        <taxon>Hyphomicrobiales</taxon>
        <taxon>Parvibaculaceae</taxon>
        <taxon>Kaustia</taxon>
    </lineage>
</organism>
<reference evidence="2 3" key="1">
    <citation type="submission" date="2020-06" db="EMBL/GenBank/DDBJ databases">
        <title>Genome sequence of 2 isolates from Red Sea Mangroves.</title>
        <authorList>
            <person name="Sefrji F."/>
            <person name="Michoud G."/>
            <person name="Merlino G."/>
            <person name="Daffonchio D."/>
        </authorList>
    </citation>
    <scope>NUCLEOTIDE SEQUENCE [LARGE SCALE GENOMIC DNA]</scope>
    <source>
        <strain evidence="2 3">R1DC25</strain>
    </source>
</reference>
<dbReference type="Pfam" id="PF01381">
    <property type="entry name" value="HTH_3"/>
    <property type="match status" value="1"/>
</dbReference>
<protein>
    <submittedName>
        <fullName evidence="2">Helix-turn-helix transcriptional regulator</fullName>
    </submittedName>
</protein>
<dbReference type="RefSeq" id="WP_213163119.1">
    <property type="nucleotide sequence ID" value="NZ_CP058214.1"/>
</dbReference>
<dbReference type="CDD" id="cd00093">
    <property type="entry name" value="HTH_XRE"/>
    <property type="match status" value="1"/>
</dbReference>
<proteinExistence type="predicted"/>
<dbReference type="InterPro" id="IPR010982">
    <property type="entry name" value="Lambda_DNA-bd_dom_sf"/>
</dbReference>
<dbReference type="AlphaFoldDB" id="A0A7S8HAS4"/>
<evidence type="ECO:0000313" key="2">
    <source>
        <dbReference type="EMBL" id="QPC41892.1"/>
    </source>
</evidence>
<dbReference type="Gene3D" id="1.10.260.40">
    <property type="entry name" value="lambda repressor-like DNA-binding domains"/>
    <property type="match status" value="1"/>
</dbReference>
<gene>
    <name evidence="2" type="ORF">HW532_03660</name>
</gene>
<feature type="domain" description="HTH cro/C1-type" evidence="1">
    <location>
        <begin position="14"/>
        <end position="70"/>
    </location>
</feature>
<name>A0A7S8HAS4_9HYPH</name>
<dbReference type="SMART" id="SM00530">
    <property type="entry name" value="HTH_XRE"/>
    <property type="match status" value="1"/>
</dbReference>
<accession>A0A7S8HAS4</accession>
<dbReference type="GO" id="GO:0003677">
    <property type="term" value="F:DNA binding"/>
    <property type="evidence" value="ECO:0007669"/>
    <property type="project" value="InterPro"/>
</dbReference>
<dbReference type="SUPFAM" id="SSF47413">
    <property type="entry name" value="lambda repressor-like DNA-binding domains"/>
    <property type="match status" value="1"/>
</dbReference>
<evidence type="ECO:0000313" key="3">
    <source>
        <dbReference type="Proteomes" id="UP000593594"/>
    </source>
</evidence>
<dbReference type="EMBL" id="CP058214">
    <property type="protein sequence ID" value="QPC41892.1"/>
    <property type="molecule type" value="Genomic_DNA"/>
</dbReference>
<evidence type="ECO:0000259" key="1">
    <source>
        <dbReference type="PROSITE" id="PS50943"/>
    </source>
</evidence>
<sequence>MDKRQTVDVFRQRLAELIARTGLSRSRFAASAGLDRSTLSQLLSESAVRLPRAETIAALAERHNVSVDWLLGLSQKDKVAAEIVPQLEIETGAGSPADQRLTRWREEAAGFKIRHVPTTIPDFLKTRAVIGYEYLRRPGPTTDEREEDAQSELAYSRRPETDIEVCSAYQMIEGFARGEGIWARFPAADRREQLERIARLSDELYPTFRWFLYDGLEHFSVPYTVFGPKRAAIYIGDMYFVFTSTAHIRELTRHFDSLIRHARIQPHDCAAYMDGLIGKVG</sequence>
<keyword evidence="3" id="KW-1185">Reference proteome</keyword>